<evidence type="ECO:0000313" key="3">
    <source>
        <dbReference type="Proteomes" id="UP000321570"/>
    </source>
</evidence>
<dbReference type="Proteomes" id="UP000321570">
    <property type="component" value="Unassembled WGS sequence"/>
</dbReference>
<gene>
    <name evidence="2" type="ORF">WMSIL1_LOCUS7908</name>
</gene>
<evidence type="ECO:0000313" key="2">
    <source>
        <dbReference type="EMBL" id="VUZ48610.1"/>
    </source>
</evidence>
<sequence length="151" mass="16513">MSETSAESLRVPPVRPPSCISMLAERLKCSNLNDLGVDRSEARFMRRSTRRPKAVNFSNDEICDIIPNINQQRSSTTSSDVDGSPITCDSGNEDSSESWTGGISLSSSSRAPDGFSFGLNSTSSYQPTLQHCCKCQRRLLFAQTGIDIKTL</sequence>
<name>A0A564YN63_HYMDI</name>
<organism evidence="2 3">
    <name type="scientific">Hymenolepis diminuta</name>
    <name type="common">Rat tapeworm</name>
    <dbReference type="NCBI Taxonomy" id="6216"/>
    <lineage>
        <taxon>Eukaryota</taxon>
        <taxon>Metazoa</taxon>
        <taxon>Spiralia</taxon>
        <taxon>Lophotrochozoa</taxon>
        <taxon>Platyhelminthes</taxon>
        <taxon>Cestoda</taxon>
        <taxon>Eucestoda</taxon>
        <taxon>Cyclophyllidea</taxon>
        <taxon>Hymenolepididae</taxon>
        <taxon>Hymenolepis</taxon>
    </lineage>
</organism>
<accession>A0A564YN63</accession>
<feature type="region of interest" description="Disordered" evidence="1">
    <location>
        <begin position="69"/>
        <end position="105"/>
    </location>
</feature>
<proteinExistence type="predicted"/>
<feature type="compositionally biased region" description="Polar residues" evidence="1">
    <location>
        <begin position="69"/>
        <end position="81"/>
    </location>
</feature>
<reference evidence="2 3" key="1">
    <citation type="submission" date="2019-07" db="EMBL/GenBank/DDBJ databases">
        <authorList>
            <person name="Jastrzebski P J."/>
            <person name="Paukszto L."/>
            <person name="Jastrzebski P J."/>
        </authorList>
    </citation>
    <scope>NUCLEOTIDE SEQUENCE [LARGE SCALE GENOMIC DNA]</scope>
    <source>
        <strain evidence="2 3">WMS-il1</strain>
    </source>
</reference>
<protein>
    <submittedName>
        <fullName evidence="2">Uncharacterized protein</fullName>
    </submittedName>
</protein>
<keyword evidence="3" id="KW-1185">Reference proteome</keyword>
<dbReference type="EMBL" id="CABIJS010000299">
    <property type="protein sequence ID" value="VUZ48610.1"/>
    <property type="molecule type" value="Genomic_DNA"/>
</dbReference>
<dbReference type="AlphaFoldDB" id="A0A564YN63"/>
<evidence type="ECO:0000256" key="1">
    <source>
        <dbReference type="SAM" id="MobiDB-lite"/>
    </source>
</evidence>